<dbReference type="EMBL" id="OU900094">
    <property type="protein sequence ID" value="CAH1140428.1"/>
    <property type="molecule type" value="Genomic_DNA"/>
</dbReference>
<accession>A0A9P0DKS4</accession>
<evidence type="ECO:0000313" key="10">
    <source>
        <dbReference type="Proteomes" id="UP001153712"/>
    </source>
</evidence>
<dbReference type="OrthoDB" id="6345017at2759"/>
<evidence type="ECO:0000256" key="6">
    <source>
        <dbReference type="SAM" id="Phobius"/>
    </source>
</evidence>
<evidence type="ECO:0000256" key="5">
    <source>
        <dbReference type="ARBA" id="ARBA00023319"/>
    </source>
</evidence>
<dbReference type="GO" id="GO:0016020">
    <property type="term" value="C:membrane"/>
    <property type="evidence" value="ECO:0007669"/>
    <property type="project" value="UniProtKB-SubCell"/>
</dbReference>
<sequence length="526" mass="58092">EFLKLKLSSTRIRTAVSGERRILRAPTCFFEWRIPDRFGFSSKVFPDRELVKKCRKSGGFSVETQHGRRNIFVVVVTTFSAGAKLVFDSKTMRNIETLLLVFGLTQVWGAQVDVQPKELLVLPGQNASFLCRVGVPLQYCRAELPNHRSYNLNKLLPAVDGLSYEGQGLEAGQCGVHILYAEEKHNGPIKCTLGIPSETTESVGVMNLIVAKAPKMPELDLSRGTDSLRVYKINDYLEASCLVRDGRPVANISWFIDDEQINEAGLKMATVIEIAKEHLQSKVQNLSRILQPSDNGKFLRCVAYHPAYPGGYAETKRQLDVKFAPLPITEPQDKFGYQIGRVGNISIIIEANPKPKIEWTIGGQKIREGSTDNTGRIEAEAIKDLGRGKYEANLRLAAITKQDTEVDYRLTAYNDQGSQEYRIKISTNPEPEGVELGVGAIIGVVVVVLLAVLIASILIFAKLTGRWCFNGGATVIDYTTGENGQPPLHDGVSGDGVDNPHHQVSNEYINGNDLPIKKDEKINTAV</sequence>
<organism evidence="9 10">
    <name type="scientific">Phyllotreta striolata</name>
    <name type="common">Striped flea beetle</name>
    <name type="synonym">Crioceris striolata</name>
    <dbReference type="NCBI Taxonomy" id="444603"/>
    <lineage>
        <taxon>Eukaryota</taxon>
        <taxon>Metazoa</taxon>
        <taxon>Ecdysozoa</taxon>
        <taxon>Arthropoda</taxon>
        <taxon>Hexapoda</taxon>
        <taxon>Insecta</taxon>
        <taxon>Pterygota</taxon>
        <taxon>Neoptera</taxon>
        <taxon>Endopterygota</taxon>
        <taxon>Coleoptera</taxon>
        <taxon>Polyphaga</taxon>
        <taxon>Cucujiformia</taxon>
        <taxon>Chrysomeloidea</taxon>
        <taxon>Chrysomelidae</taxon>
        <taxon>Galerucinae</taxon>
        <taxon>Alticini</taxon>
        <taxon>Phyllotreta</taxon>
    </lineage>
</organism>
<evidence type="ECO:0000256" key="2">
    <source>
        <dbReference type="ARBA" id="ARBA00023136"/>
    </source>
</evidence>
<evidence type="ECO:0000259" key="8">
    <source>
        <dbReference type="Pfam" id="PF08205"/>
    </source>
</evidence>
<reference evidence="9" key="1">
    <citation type="submission" date="2022-01" db="EMBL/GenBank/DDBJ databases">
        <authorList>
            <person name="King R."/>
        </authorList>
    </citation>
    <scope>NUCLEOTIDE SEQUENCE</scope>
</reference>
<dbReference type="Pfam" id="PF07679">
    <property type="entry name" value="I-set"/>
    <property type="match status" value="1"/>
</dbReference>
<proteinExistence type="predicted"/>
<feature type="domain" description="Immunoglobulin I-set" evidence="7">
    <location>
        <begin position="329"/>
        <end position="424"/>
    </location>
</feature>
<gene>
    <name evidence="9" type="ORF">PHYEVI_LOCUS696</name>
</gene>
<name>A0A9P0DKS4_PHYSR</name>
<evidence type="ECO:0000259" key="7">
    <source>
        <dbReference type="Pfam" id="PF07679"/>
    </source>
</evidence>
<keyword evidence="5" id="KW-0393">Immunoglobulin domain</keyword>
<feature type="domain" description="CD80-like immunoglobulin C2-set" evidence="8">
    <location>
        <begin position="237"/>
        <end position="307"/>
    </location>
</feature>
<dbReference type="InterPro" id="IPR013162">
    <property type="entry name" value="CD80_C2-set"/>
</dbReference>
<comment type="subcellular location">
    <subcellularLocation>
        <location evidence="1">Membrane</location>
        <topology evidence="1">Single-pass type I membrane protein</topology>
    </subcellularLocation>
</comment>
<protein>
    <recommendedName>
        <fullName evidence="11">Fasciclin-3</fullName>
    </recommendedName>
</protein>
<keyword evidence="10" id="KW-1185">Reference proteome</keyword>
<keyword evidence="2 6" id="KW-0472">Membrane</keyword>
<keyword evidence="3" id="KW-1015">Disulfide bond</keyword>
<feature type="non-terminal residue" evidence="9">
    <location>
        <position position="1"/>
    </location>
</feature>
<feature type="transmembrane region" description="Helical" evidence="6">
    <location>
        <begin position="436"/>
        <end position="461"/>
    </location>
</feature>
<evidence type="ECO:0000313" key="9">
    <source>
        <dbReference type="EMBL" id="CAH1140428.1"/>
    </source>
</evidence>
<dbReference type="Gene3D" id="2.60.40.10">
    <property type="entry name" value="Immunoglobulins"/>
    <property type="match status" value="2"/>
</dbReference>
<dbReference type="InterPro" id="IPR051275">
    <property type="entry name" value="Cell_adhesion_signaling"/>
</dbReference>
<keyword evidence="6" id="KW-0812">Transmembrane</keyword>
<dbReference type="AlphaFoldDB" id="A0A9P0DKS4"/>
<dbReference type="SUPFAM" id="SSF48726">
    <property type="entry name" value="Immunoglobulin"/>
    <property type="match status" value="2"/>
</dbReference>
<evidence type="ECO:0000256" key="1">
    <source>
        <dbReference type="ARBA" id="ARBA00004479"/>
    </source>
</evidence>
<keyword evidence="4" id="KW-0325">Glycoprotein</keyword>
<dbReference type="InterPro" id="IPR013098">
    <property type="entry name" value="Ig_I-set"/>
</dbReference>
<dbReference type="InterPro" id="IPR036179">
    <property type="entry name" value="Ig-like_dom_sf"/>
</dbReference>
<dbReference type="Pfam" id="PF08205">
    <property type="entry name" value="C2-set_2"/>
    <property type="match status" value="1"/>
</dbReference>
<evidence type="ECO:0008006" key="11">
    <source>
        <dbReference type="Google" id="ProtNLM"/>
    </source>
</evidence>
<evidence type="ECO:0000256" key="3">
    <source>
        <dbReference type="ARBA" id="ARBA00023157"/>
    </source>
</evidence>
<dbReference type="InterPro" id="IPR013783">
    <property type="entry name" value="Ig-like_fold"/>
</dbReference>
<dbReference type="PANTHER" id="PTHR11640">
    <property type="entry name" value="NEPHRIN"/>
    <property type="match status" value="1"/>
</dbReference>
<keyword evidence="6" id="KW-1133">Transmembrane helix</keyword>
<dbReference type="Proteomes" id="UP001153712">
    <property type="component" value="Chromosome 1"/>
</dbReference>
<evidence type="ECO:0000256" key="4">
    <source>
        <dbReference type="ARBA" id="ARBA00023180"/>
    </source>
</evidence>